<keyword evidence="1" id="KW-1133">Transmembrane helix</keyword>
<sequence length="175" mass="19544">MTNTLNTIVKCCVGLAPIFDLIPQSMSNKVCPAKTKNNTNWSLFYKGSETFASETSSLTKFYRYQQANLDGETFFPTLKIEIIYYALRSFYITFSLFTIWIVYTLFTIAKPTSAIFKAGPSFVPSPVTATTSRLAESLLSMIPLTNVYLSVGDDRANTRKRGQTLSTNSCLTSPF</sequence>
<keyword evidence="1" id="KW-0472">Membrane</keyword>
<feature type="transmembrane region" description="Helical" evidence="1">
    <location>
        <begin position="82"/>
        <end position="106"/>
    </location>
</feature>
<evidence type="ECO:0000313" key="3">
    <source>
        <dbReference type="WBParaSite" id="nRc.2.0.1.t23898-RA"/>
    </source>
</evidence>
<evidence type="ECO:0000313" key="2">
    <source>
        <dbReference type="Proteomes" id="UP000887565"/>
    </source>
</evidence>
<reference evidence="3" key="1">
    <citation type="submission" date="2022-11" db="UniProtKB">
        <authorList>
            <consortium name="WormBaseParasite"/>
        </authorList>
    </citation>
    <scope>IDENTIFICATION</scope>
</reference>
<name>A0A915JBM4_ROMCU</name>
<keyword evidence="2" id="KW-1185">Reference proteome</keyword>
<organism evidence="2 3">
    <name type="scientific">Romanomermis culicivorax</name>
    <name type="common">Nematode worm</name>
    <dbReference type="NCBI Taxonomy" id="13658"/>
    <lineage>
        <taxon>Eukaryota</taxon>
        <taxon>Metazoa</taxon>
        <taxon>Ecdysozoa</taxon>
        <taxon>Nematoda</taxon>
        <taxon>Enoplea</taxon>
        <taxon>Dorylaimia</taxon>
        <taxon>Mermithida</taxon>
        <taxon>Mermithoidea</taxon>
        <taxon>Mermithidae</taxon>
        <taxon>Romanomermis</taxon>
    </lineage>
</organism>
<keyword evidence="1" id="KW-0812">Transmembrane</keyword>
<dbReference type="AlphaFoldDB" id="A0A915JBM4"/>
<dbReference type="WBParaSite" id="nRc.2.0.1.t23898-RA">
    <property type="protein sequence ID" value="nRc.2.0.1.t23898-RA"/>
    <property type="gene ID" value="nRc.2.0.1.g23898"/>
</dbReference>
<dbReference type="Proteomes" id="UP000887565">
    <property type="component" value="Unplaced"/>
</dbReference>
<protein>
    <submittedName>
        <fullName evidence="3">Uncharacterized protein</fullName>
    </submittedName>
</protein>
<proteinExistence type="predicted"/>
<evidence type="ECO:0000256" key="1">
    <source>
        <dbReference type="SAM" id="Phobius"/>
    </source>
</evidence>
<accession>A0A915JBM4</accession>